<protein>
    <submittedName>
        <fullName evidence="2">Putative acyl-coa synthetase</fullName>
    </submittedName>
</protein>
<evidence type="ECO:0000259" key="1">
    <source>
        <dbReference type="Pfam" id="PF00501"/>
    </source>
</evidence>
<proteinExistence type="evidence at transcript level"/>
<dbReference type="Pfam" id="PF00501">
    <property type="entry name" value="AMP-binding"/>
    <property type="match status" value="1"/>
</dbReference>
<accession>A0A090XFH6</accession>
<name>A0A090XFH6_IXORI</name>
<dbReference type="InterPro" id="IPR042099">
    <property type="entry name" value="ANL_N_sf"/>
</dbReference>
<organism evidence="2">
    <name type="scientific">Ixodes ricinus</name>
    <name type="common">Common tick</name>
    <name type="synonym">Acarus ricinus</name>
    <dbReference type="NCBI Taxonomy" id="34613"/>
    <lineage>
        <taxon>Eukaryota</taxon>
        <taxon>Metazoa</taxon>
        <taxon>Ecdysozoa</taxon>
        <taxon>Arthropoda</taxon>
        <taxon>Chelicerata</taxon>
        <taxon>Arachnida</taxon>
        <taxon>Acari</taxon>
        <taxon>Parasitiformes</taxon>
        <taxon>Ixodida</taxon>
        <taxon>Ixodoidea</taxon>
        <taxon>Ixodidae</taxon>
        <taxon>Ixodinae</taxon>
        <taxon>Ixodes</taxon>
    </lineage>
</organism>
<dbReference type="InterPro" id="IPR050237">
    <property type="entry name" value="ATP-dep_AMP-bd_enzyme"/>
</dbReference>
<dbReference type="PANTHER" id="PTHR43767">
    <property type="entry name" value="LONG-CHAIN-FATTY-ACID--COA LIGASE"/>
    <property type="match status" value="1"/>
</dbReference>
<dbReference type="PANTHER" id="PTHR43767:SF1">
    <property type="entry name" value="NONRIBOSOMAL PEPTIDE SYNTHASE PES1 (EUROFUNG)-RELATED"/>
    <property type="match status" value="1"/>
</dbReference>
<evidence type="ECO:0000313" key="2">
    <source>
        <dbReference type="EMBL" id="JAC94633.1"/>
    </source>
</evidence>
<sequence>MEAVVEEKEVRSKTQDLDIPDVHLGQYFRSICERFKDQTALIDGITDERWSYARLLELSSRVAAGLQKLGFRPGQLAGLHCDATPDIVFAFYGTVLSGGSMVFAKSSLTERELAYQFGDSRPSLVFCDEASARRAGIRVQHPQVGNWQESP</sequence>
<feature type="domain" description="AMP-dependent synthetase/ligase" evidence="1">
    <location>
        <begin position="30"/>
        <end position="131"/>
    </location>
</feature>
<dbReference type="AlphaFoldDB" id="A0A090XFH6"/>
<dbReference type="SUPFAM" id="SSF56801">
    <property type="entry name" value="Acetyl-CoA synthetase-like"/>
    <property type="match status" value="1"/>
</dbReference>
<reference evidence="2" key="1">
    <citation type="journal article" date="2015" name="PLoS Negl. Trop. Dis.">
        <title>Deep Sequencing Analysis of the Ixodes ricinus Haemocytome.</title>
        <authorList>
            <person name="Kotsyfakis M."/>
            <person name="Kopacek P."/>
            <person name="Franta Z."/>
            <person name="Pedra J.H."/>
            <person name="Ribeiro J.M."/>
        </authorList>
    </citation>
    <scope>NUCLEOTIDE SEQUENCE</scope>
</reference>
<dbReference type="InterPro" id="IPR000873">
    <property type="entry name" value="AMP-dep_synth/lig_dom"/>
</dbReference>
<dbReference type="EMBL" id="GBIH01000077">
    <property type="protein sequence ID" value="JAC94633.1"/>
    <property type="molecule type" value="mRNA"/>
</dbReference>
<dbReference type="Gene3D" id="3.40.50.12780">
    <property type="entry name" value="N-terminal domain of ligase-like"/>
    <property type="match status" value="1"/>
</dbReference>